<dbReference type="OrthoDB" id="2643343at2"/>
<dbReference type="AlphaFoldDB" id="A0A1V4HSM7"/>
<dbReference type="EMBL" id="MBTG01000001">
    <property type="protein sequence ID" value="OPH61887.1"/>
    <property type="molecule type" value="Genomic_DNA"/>
</dbReference>
<evidence type="ECO:0000313" key="1">
    <source>
        <dbReference type="EMBL" id="OPH61887.1"/>
    </source>
</evidence>
<protein>
    <submittedName>
        <fullName evidence="1">Uncharacterized protein</fullName>
    </submittedName>
</protein>
<comment type="caution">
    <text evidence="1">The sequence shown here is derived from an EMBL/GenBank/DDBJ whole genome shotgun (WGS) entry which is preliminary data.</text>
</comment>
<name>A0A1V4HSM7_9BACL</name>
<dbReference type="STRING" id="1469647.BC351_01195"/>
<organism evidence="1 2">
    <name type="scientific">Paenibacillus ferrarius</name>
    <dbReference type="NCBI Taxonomy" id="1469647"/>
    <lineage>
        <taxon>Bacteria</taxon>
        <taxon>Bacillati</taxon>
        <taxon>Bacillota</taxon>
        <taxon>Bacilli</taxon>
        <taxon>Bacillales</taxon>
        <taxon>Paenibacillaceae</taxon>
        <taxon>Paenibacillus</taxon>
    </lineage>
</organism>
<reference evidence="2" key="1">
    <citation type="submission" date="2016-07" db="EMBL/GenBank/DDBJ databases">
        <authorList>
            <person name="Florea S."/>
            <person name="Webb J.S."/>
            <person name="Jaromczyk J."/>
            <person name="Schardl C.L."/>
        </authorList>
    </citation>
    <scope>NUCLEOTIDE SEQUENCE [LARGE SCALE GENOMIC DNA]</scope>
    <source>
        <strain evidence="2">CY1</strain>
    </source>
</reference>
<accession>A0A1V4HSM7</accession>
<keyword evidence="2" id="KW-1185">Reference proteome</keyword>
<evidence type="ECO:0000313" key="2">
    <source>
        <dbReference type="Proteomes" id="UP000190626"/>
    </source>
</evidence>
<gene>
    <name evidence="1" type="ORF">BC351_01195</name>
</gene>
<dbReference type="RefSeq" id="WP_079408888.1">
    <property type="nucleotide sequence ID" value="NZ_MBTG01000001.1"/>
</dbReference>
<sequence length="91" mass="10601">MNEYPIYVAPKKPLLGKDAAADYEYSEMLWIINSNFKSNGGIPTVLGLVELKNAIRYKVEFPNGLVDYFRLDSFDKFYELTTERINLDYHL</sequence>
<dbReference type="Proteomes" id="UP000190626">
    <property type="component" value="Unassembled WGS sequence"/>
</dbReference>
<proteinExistence type="predicted"/>